<reference evidence="3 4" key="1">
    <citation type="submission" date="2020-07" db="EMBL/GenBank/DDBJ databases">
        <title>Sequencing the genomes of 1000 actinobacteria strains.</title>
        <authorList>
            <person name="Klenk H.-P."/>
        </authorList>
    </citation>
    <scope>NUCLEOTIDE SEQUENCE [LARGE SCALE GENOMIC DNA]</scope>
    <source>
        <strain evidence="3 4">DSM 19663</strain>
    </source>
</reference>
<dbReference type="PANTHER" id="PTHR47505:SF1">
    <property type="entry name" value="DNA UTILIZATION PROTEIN YHGH"/>
    <property type="match status" value="1"/>
</dbReference>
<dbReference type="SUPFAM" id="SSF53271">
    <property type="entry name" value="PRTase-like"/>
    <property type="match status" value="1"/>
</dbReference>
<dbReference type="Proteomes" id="UP000585905">
    <property type="component" value="Unassembled WGS sequence"/>
</dbReference>
<dbReference type="InterPro" id="IPR051910">
    <property type="entry name" value="ComF/GntX_DNA_util-trans"/>
</dbReference>
<gene>
    <name evidence="3" type="ORF">FHX53_000020</name>
</gene>
<feature type="domain" description="Phosphoribosyltransferase" evidence="2">
    <location>
        <begin position="133"/>
        <end position="233"/>
    </location>
</feature>
<keyword evidence="4" id="KW-1185">Reference proteome</keyword>
<accession>A0A839E526</accession>
<comment type="caution">
    <text evidence="3">The sequence shown here is derived from an EMBL/GenBank/DDBJ whole genome shotgun (WGS) entry which is preliminary data.</text>
</comment>
<evidence type="ECO:0000313" key="4">
    <source>
        <dbReference type="Proteomes" id="UP000585905"/>
    </source>
</evidence>
<dbReference type="AlphaFoldDB" id="A0A839E526"/>
<name>A0A839E526_9MICO</name>
<dbReference type="Pfam" id="PF00156">
    <property type="entry name" value="Pribosyltran"/>
    <property type="match status" value="1"/>
</dbReference>
<dbReference type="EMBL" id="JACGWX010000001">
    <property type="protein sequence ID" value="MBA8846456.1"/>
    <property type="molecule type" value="Genomic_DNA"/>
</dbReference>
<keyword evidence="3" id="KW-0328">Glycosyltransferase</keyword>
<comment type="similarity">
    <text evidence="1">Belongs to the ComF/GntX family.</text>
</comment>
<keyword evidence="3" id="KW-0808">Transferase</keyword>
<dbReference type="GO" id="GO:0016757">
    <property type="term" value="F:glycosyltransferase activity"/>
    <property type="evidence" value="ECO:0007669"/>
    <property type="project" value="UniProtKB-KW"/>
</dbReference>
<proteinExistence type="inferred from homology"/>
<organism evidence="3 4">
    <name type="scientific">Microcella alkalica</name>
    <dbReference type="NCBI Taxonomy" id="355930"/>
    <lineage>
        <taxon>Bacteria</taxon>
        <taxon>Bacillati</taxon>
        <taxon>Actinomycetota</taxon>
        <taxon>Actinomycetes</taxon>
        <taxon>Micrococcales</taxon>
        <taxon>Microbacteriaceae</taxon>
        <taxon>Microcella</taxon>
    </lineage>
</organism>
<dbReference type="InterPro" id="IPR029057">
    <property type="entry name" value="PRTase-like"/>
</dbReference>
<evidence type="ECO:0000259" key="2">
    <source>
        <dbReference type="Pfam" id="PF00156"/>
    </source>
</evidence>
<protein>
    <submittedName>
        <fullName evidence="3">Putative amidophosphoribosyltransferase</fullName>
    </submittedName>
</protein>
<evidence type="ECO:0000256" key="1">
    <source>
        <dbReference type="ARBA" id="ARBA00008007"/>
    </source>
</evidence>
<sequence length="278" mass="28376">MIEPPHPVRRASLPSPLRSALLDAAALIAPIDCAGCGSPDRALCPACEAALAPDIRTAPLAVAPGWSLPLVAGLAYEGTARAVVLALKEDGRTELARSLRVPLLAALDLAYARPEARGALLVPVPGSRGALGRRGFHPVDLIARRAGLATTRALDIRGESGTRAQKHRSLAERTRESAEPVVVRGLRGCSVVLLDDVVTSGATLRAAARALARAGAAVVGCAAIAATDRRAGESAIPWTLAPGPARTVSTSIGDAEATATGAAVTLRAGRTSVSSWKA</sequence>
<dbReference type="PANTHER" id="PTHR47505">
    <property type="entry name" value="DNA UTILIZATION PROTEIN YHGH"/>
    <property type="match status" value="1"/>
</dbReference>
<dbReference type="RefSeq" id="WP_182489059.1">
    <property type="nucleotide sequence ID" value="NZ_BAAAOV010000003.1"/>
</dbReference>
<evidence type="ECO:0000313" key="3">
    <source>
        <dbReference type="EMBL" id="MBA8846456.1"/>
    </source>
</evidence>
<dbReference type="Gene3D" id="3.40.50.2020">
    <property type="match status" value="1"/>
</dbReference>
<dbReference type="InterPro" id="IPR000836">
    <property type="entry name" value="PRTase_dom"/>
</dbReference>